<sequence>MYTDLEPNDGCYTVDRSFFAITWLTQTRMIVIFMLEDSVNASNATAGVYQVTRHPVIHLKILSMRAMPRQEDTKSQGTP</sequence>
<reference evidence="1" key="1">
    <citation type="journal article" date="2023" name="G3 (Bethesda)">
        <title>A reference genome for the long-term kleptoplast-retaining sea slug Elysia crispata morphotype clarki.</title>
        <authorList>
            <person name="Eastman K.E."/>
            <person name="Pendleton A.L."/>
            <person name="Shaikh M.A."/>
            <person name="Suttiyut T."/>
            <person name="Ogas R."/>
            <person name="Tomko P."/>
            <person name="Gavelis G."/>
            <person name="Widhalm J.R."/>
            <person name="Wisecaver J.H."/>
        </authorList>
    </citation>
    <scope>NUCLEOTIDE SEQUENCE</scope>
    <source>
        <strain evidence="1">ECLA1</strain>
    </source>
</reference>
<name>A0AAE1E6B3_9GAST</name>
<proteinExistence type="predicted"/>
<evidence type="ECO:0000313" key="1">
    <source>
        <dbReference type="EMBL" id="KAK3795150.1"/>
    </source>
</evidence>
<dbReference type="AlphaFoldDB" id="A0AAE1E6B3"/>
<comment type="caution">
    <text evidence="1">The sequence shown here is derived from an EMBL/GenBank/DDBJ whole genome shotgun (WGS) entry which is preliminary data.</text>
</comment>
<gene>
    <name evidence="1" type="ORF">RRG08_028349</name>
</gene>
<organism evidence="1 2">
    <name type="scientific">Elysia crispata</name>
    <name type="common">lettuce slug</name>
    <dbReference type="NCBI Taxonomy" id="231223"/>
    <lineage>
        <taxon>Eukaryota</taxon>
        <taxon>Metazoa</taxon>
        <taxon>Spiralia</taxon>
        <taxon>Lophotrochozoa</taxon>
        <taxon>Mollusca</taxon>
        <taxon>Gastropoda</taxon>
        <taxon>Heterobranchia</taxon>
        <taxon>Euthyneura</taxon>
        <taxon>Panpulmonata</taxon>
        <taxon>Sacoglossa</taxon>
        <taxon>Placobranchoidea</taxon>
        <taxon>Plakobranchidae</taxon>
        <taxon>Elysia</taxon>
    </lineage>
</organism>
<dbReference type="Proteomes" id="UP001283361">
    <property type="component" value="Unassembled WGS sequence"/>
</dbReference>
<dbReference type="EMBL" id="JAWDGP010001078">
    <property type="protein sequence ID" value="KAK3795150.1"/>
    <property type="molecule type" value="Genomic_DNA"/>
</dbReference>
<protein>
    <submittedName>
        <fullName evidence="1">Uncharacterized protein</fullName>
    </submittedName>
</protein>
<accession>A0AAE1E6B3</accession>
<evidence type="ECO:0000313" key="2">
    <source>
        <dbReference type="Proteomes" id="UP001283361"/>
    </source>
</evidence>
<keyword evidence="2" id="KW-1185">Reference proteome</keyword>